<keyword evidence="12" id="KW-1185">Reference proteome</keyword>
<keyword evidence="6" id="KW-0865">Zymogen</keyword>
<dbReference type="InterPro" id="IPR001316">
    <property type="entry name" value="Pept_S1A_streptogrisin"/>
</dbReference>
<comment type="caution">
    <text evidence="11">The sequence shown here is derived from an EMBL/GenBank/DDBJ whole genome shotgun (WGS) entry which is preliminary data.</text>
</comment>
<dbReference type="InterPro" id="IPR018114">
    <property type="entry name" value="TRYPSIN_HIS"/>
</dbReference>
<evidence type="ECO:0000256" key="3">
    <source>
        <dbReference type="ARBA" id="ARBA00022729"/>
    </source>
</evidence>
<keyword evidence="4" id="KW-0378">Hydrolase</keyword>
<evidence type="ECO:0000256" key="1">
    <source>
        <dbReference type="ARBA" id="ARBA00007664"/>
    </source>
</evidence>
<sequence>MKHRRITRRRIAIAGTSAAAVVAAGVLLPHANAAQPTAPSPKAFAPAAAAQLAGDLTSRLGDRTAGSYYDAKTKQLVVNVLDATADQKVQDAGAVARTVQHTMAELHRSAETLKAQPRIPGTAWSIDPRTNQVVVTADSTVKGAQLDSLTKSVKALGGTAQLHRSAGRFKPFVAGGDAIFADGARCSLGFNVVKDGQPYFLTAGHCGVAFKSWSGSSGGQEIGNVEAATFPGHDFALVKYTDASVAHPSSVDLYNGSTQAITKAGDPTVGQTVQRSGSTTQVHDGTVTGLDATVNYQEGSVTGLIQTNVCAEPGDSGGALFSGDTAVGLTSGGSGDCTNGGETFFQPVTAALTEYGAQIG</sequence>
<protein>
    <submittedName>
        <fullName evidence="11">S1 family peptidase</fullName>
    </submittedName>
</protein>
<evidence type="ECO:0000313" key="11">
    <source>
        <dbReference type="EMBL" id="MFI9102269.1"/>
    </source>
</evidence>
<dbReference type="PROSITE" id="PS00135">
    <property type="entry name" value="TRYPSIN_SER"/>
    <property type="match status" value="1"/>
</dbReference>
<dbReference type="SUPFAM" id="SSF50494">
    <property type="entry name" value="Trypsin-like serine proteases"/>
    <property type="match status" value="1"/>
</dbReference>
<dbReference type="InterPro" id="IPR006311">
    <property type="entry name" value="TAT_signal"/>
</dbReference>
<evidence type="ECO:0000313" key="12">
    <source>
        <dbReference type="Proteomes" id="UP001614394"/>
    </source>
</evidence>
<evidence type="ECO:0000256" key="4">
    <source>
        <dbReference type="ARBA" id="ARBA00022801"/>
    </source>
</evidence>
<dbReference type="Gene3D" id="2.40.10.10">
    <property type="entry name" value="Trypsin-like serine proteases"/>
    <property type="match status" value="2"/>
</dbReference>
<proteinExistence type="inferred from homology"/>
<dbReference type="CDD" id="cd21112">
    <property type="entry name" value="alphaLP-like"/>
    <property type="match status" value="1"/>
</dbReference>
<evidence type="ECO:0000259" key="9">
    <source>
        <dbReference type="Pfam" id="PF00089"/>
    </source>
</evidence>
<dbReference type="InterPro" id="IPR009003">
    <property type="entry name" value="Peptidase_S1_PA"/>
</dbReference>
<dbReference type="PROSITE" id="PS51318">
    <property type="entry name" value="TAT"/>
    <property type="match status" value="1"/>
</dbReference>
<evidence type="ECO:0000256" key="2">
    <source>
        <dbReference type="ARBA" id="ARBA00022670"/>
    </source>
</evidence>
<feature type="domain" description="Peptidase S1" evidence="9">
    <location>
        <begin position="199"/>
        <end position="351"/>
    </location>
</feature>
<dbReference type="Pfam" id="PF02983">
    <property type="entry name" value="Pro_Al_protease"/>
    <property type="match status" value="1"/>
</dbReference>
<dbReference type="EMBL" id="JBITYG010000004">
    <property type="protein sequence ID" value="MFI9102269.1"/>
    <property type="molecule type" value="Genomic_DNA"/>
</dbReference>
<keyword evidence="7" id="KW-1015">Disulfide bond</keyword>
<evidence type="ECO:0000256" key="5">
    <source>
        <dbReference type="ARBA" id="ARBA00022825"/>
    </source>
</evidence>
<dbReference type="Proteomes" id="UP001614394">
    <property type="component" value="Unassembled WGS sequence"/>
</dbReference>
<evidence type="ECO:0000256" key="6">
    <source>
        <dbReference type="ARBA" id="ARBA00023145"/>
    </source>
</evidence>
<dbReference type="RefSeq" id="WP_399649684.1">
    <property type="nucleotide sequence ID" value="NZ_JBITYG010000004.1"/>
</dbReference>
<dbReference type="InterPro" id="IPR004236">
    <property type="entry name" value="Pept_S1_alpha_lytic"/>
</dbReference>
<gene>
    <name evidence="11" type="ORF">ACIGXA_17250</name>
</gene>
<organism evidence="11 12">
    <name type="scientific">Streptomyces fildesensis</name>
    <dbReference type="NCBI Taxonomy" id="375757"/>
    <lineage>
        <taxon>Bacteria</taxon>
        <taxon>Bacillati</taxon>
        <taxon>Actinomycetota</taxon>
        <taxon>Actinomycetes</taxon>
        <taxon>Kitasatosporales</taxon>
        <taxon>Streptomycetaceae</taxon>
        <taxon>Streptomyces</taxon>
    </lineage>
</organism>
<dbReference type="InterPro" id="IPR043504">
    <property type="entry name" value="Peptidase_S1_PA_chymotrypsin"/>
</dbReference>
<evidence type="ECO:0000256" key="8">
    <source>
        <dbReference type="SAM" id="SignalP"/>
    </source>
</evidence>
<feature type="domain" description="Peptidase S1A alpha-lytic prodomain" evidence="10">
    <location>
        <begin position="101"/>
        <end position="156"/>
    </location>
</feature>
<dbReference type="InterPro" id="IPR033116">
    <property type="entry name" value="TRYPSIN_SER"/>
</dbReference>
<dbReference type="PRINTS" id="PR00861">
    <property type="entry name" value="ALYTICPTASE"/>
</dbReference>
<reference evidence="11 12" key="1">
    <citation type="submission" date="2024-10" db="EMBL/GenBank/DDBJ databases">
        <title>The Natural Products Discovery Center: Release of the First 8490 Sequenced Strains for Exploring Actinobacteria Biosynthetic Diversity.</title>
        <authorList>
            <person name="Kalkreuter E."/>
            <person name="Kautsar S.A."/>
            <person name="Yang D."/>
            <person name="Bader C.D."/>
            <person name="Teijaro C.N."/>
            <person name="Fluegel L."/>
            <person name="Davis C.M."/>
            <person name="Simpson J.R."/>
            <person name="Lauterbach L."/>
            <person name="Steele A.D."/>
            <person name="Gui C."/>
            <person name="Meng S."/>
            <person name="Li G."/>
            <person name="Viehrig K."/>
            <person name="Ye F."/>
            <person name="Su P."/>
            <person name="Kiefer A.F."/>
            <person name="Nichols A."/>
            <person name="Cepeda A.J."/>
            <person name="Yan W."/>
            <person name="Fan B."/>
            <person name="Jiang Y."/>
            <person name="Adhikari A."/>
            <person name="Zheng C.-J."/>
            <person name="Schuster L."/>
            <person name="Cowan T.M."/>
            <person name="Smanski M.J."/>
            <person name="Chevrette M.G."/>
            <person name="De Carvalho L.P.S."/>
            <person name="Shen B."/>
        </authorList>
    </citation>
    <scope>NUCLEOTIDE SEQUENCE [LARGE SCALE GENOMIC DNA]</scope>
    <source>
        <strain evidence="11 12">NPDC053399</strain>
    </source>
</reference>
<keyword evidence="3 8" id="KW-0732">Signal</keyword>
<evidence type="ECO:0000256" key="7">
    <source>
        <dbReference type="ARBA" id="ARBA00023157"/>
    </source>
</evidence>
<dbReference type="InterPro" id="IPR035070">
    <property type="entry name" value="Streptogrisin_prodomain"/>
</dbReference>
<keyword evidence="5" id="KW-0720">Serine protease</keyword>
<keyword evidence="2" id="KW-0645">Protease</keyword>
<accession>A0ABW8C775</accession>
<dbReference type="Pfam" id="PF00089">
    <property type="entry name" value="Trypsin"/>
    <property type="match status" value="1"/>
</dbReference>
<evidence type="ECO:0000259" key="10">
    <source>
        <dbReference type="Pfam" id="PF02983"/>
    </source>
</evidence>
<dbReference type="Gene3D" id="3.30.300.50">
    <property type="match status" value="2"/>
</dbReference>
<comment type="similarity">
    <text evidence="1">Belongs to the peptidase S1 family.</text>
</comment>
<dbReference type="PIRSF" id="PIRSF001134">
    <property type="entry name" value="Streptogrisin"/>
    <property type="match status" value="1"/>
</dbReference>
<feature type="chain" id="PRO_5046953140" evidence="8">
    <location>
        <begin position="34"/>
        <end position="360"/>
    </location>
</feature>
<dbReference type="PROSITE" id="PS00134">
    <property type="entry name" value="TRYPSIN_HIS"/>
    <property type="match status" value="1"/>
</dbReference>
<dbReference type="InterPro" id="IPR001254">
    <property type="entry name" value="Trypsin_dom"/>
</dbReference>
<name>A0ABW8C775_9ACTN</name>
<feature type="signal peptide" evidence="8">
    <location>
        <begin position="1"/>
        <end position="33"/>
    </location>
</feature>